<dbReference type="SUPFAM" id="SSF48403">
    <property type="entry name" value="Ankyrin repeat"/>
    <property type="match status" value="1"/>
</dbReference>
<keyword evidence="1" id="KW-0677">Repeat</keyword>
<dbReference type="AlphaFoldDB" id="A0A3B5B5E0"/>
<proteinExistence type="predicted"/>
<dbReference type="PROSITE" id="PS50297">
    <property type="entry name" value="ANK_REP_REGION"/>
    <property type="match status" value="4"/>
</dbReference>
<feature type="repeat" description="ANK" evidence="3">
    <location>
        <begin position="94"/>
        <end position="126"/>
    </location>
</feature>
<evidence type="ECO:0000256" key="1">
    <source>
        <dbReference type="ARBA" id="ARBA00022737"/>
    </source>
</evidence>
<name>A0A3B5B5E0_9TELE</name>
<dbReference type="SMART" id="SM00248">
    <property type="entry name" value="ANK"/>
    <property type="match status" value="4"/>
</dbReference>
<dbReference type="InterPro" id="IPR036770">
    <property type="entry name" value="Ankyrin_rpt-contain_sf"/>
</dbReference>
<evidence type="ECO:0000256" key="4">
    <source>
        <dbReference type="SAM" id="Phobius"/>
    </source>
</evidence>
<dbReference type="STRING" id="144197.ENSSPAP00000025274"/>
<dbReference type="PANTHER" id="PTHR24173">
    <property type="entry name" value="ANKYRIN REPEAT CONTAINING"/>
    <property type="match status" value="1"/>
</dbReference>
<dbReference type="InterPro" id="IPR002110">
    <property type="entry name" value="Ankyrin_rpt"/>
</dbReference>
<dbReference type="GeneTree" id="ENSGT00940000155279"/>
<accession>A0A3B5B5E0</accession>
<keyword evidence="4" id="KW-1133">Transmembrane helix</keyword>
<evidence type="ECO:0000313" key="5">
    <source>
        <dbReference type="Ensembl" id="ENSSPAP00000025274.1"/>
    </source>
</evidence>
<feature type="repeat" description="ANK" evidence="3">
    <location>
        <begin position="32"/>
        <end position="53"/>
    </location>
</feature>
<reference evidence="5" key="1">
    <citation type="submission" date="2023-09" db="UniProtKB">
        <authorList>
            <consortium name="Ensembl"/>
        </authorList>
    </citation>
    <scope>IDENTIFICATION</scope>
</reference>
<feature type="repeat" description="ANK" evidence="3">
    <location>
        <begin position="61"/>
        <end position="93"/>
    </location>
</feature>
<keyword evidence="2 3" id="KW-0040">ANK repeat</keyword>
<organism evidence="5">
    <name type="scientific">Stegastes partitus</name>
    <name type="common">bicolor damselfish</name>
    <dbReference type="NCBI Taxonomy" id="144197"/>
    <lineage>
        <taxon>Eukaryota</taxon>
        <taxon>Metazoa</taxon>
        <taxon>Chordata</taxon>
        <taxon>Craniata</taxon>
        <taxon>Vertebrata</taxon>
        <taxon>Euteleostomi</taxon>
        <taxon>Actinopterygii</taxon>
        <taxon>Neopterygii</taxon>
        <taxon>Teleostei</taxon>
        <taxon>Neoteleostei</taxon>
        <taxon>Acanthomorphata</taxon>
        <taxon>Ovalentaria</taxon>
        <taxon>Pomacentridae</taxon>
        <taxon>Stegastes</taxon>
    </lineage>
</organism>
<keyword evidence="4" id="KW-0812">Transmembrane</keyword>
<dbReference type="Ensembl" id="ENSSPAT00000025690.1">
    <property type="protein sequence ID" value="ENSSPAP00000025274.1"/>
    <property type="gene ID" value="ENSSPAG00000019101.1"/>
</dbReference>
<feature type="transmembrane region" description="Helical" evidence="4">
    <location>
        <begin position="6"/>
        <end position="28"/>
    </location>
</feature>
<protein>
    <submittedName>
        <fullName evidence="5">Uncharacterized protein</fullName>
    </submittedName>
</protein>
<dbReference type="Pfam" id="PF12796">
    <property type="entry name" value="Ank_2"/>
    <property type="match status" value="2"/>
</dbReference>
<evidence type="ECO:0000256" key="3">
    <source>
        <dbReference type="PROSITE-ProRule" id="PRU00023"/>
    </source>
</evidence>
<feature type="repeat" description="ANK" evidence="3">
    <location>
        <begin position="136"/>
        <end position="168"/>
    </location>
</feature>
<evidence type="ECO:0000256" key="2">
    <source>
        <dbReference type="ARBA" id="ARBA00023043"/>
    </source>
</evidence>
<dbReference type="PANTHER" id="PTHR24173:SF61">
    <property type="entry name" value="ANKYRIN 2"/>
    <property type="match status" value="1"/>
</dbReference>
<sequence length="211" mass="23124">MSPASALATGCLLFLILLPIHHFFLYFFHPQEDQTPLHIASRLGKTDIVQLLLHKSFFFQNGLTPLHVAAHYDNQEVALLLLDKGASPHATAKQGVSPLHLAAQEGHAEMASLLLGKGAHVNTATKVTQIHTVLNTGLTPLHLAAQEDRVSAAEVLAKHDANLDQQTKVQTHACTHKHAAQKQDVIKWHRRVNEQEFACVNYVSVAVCALL</sequence>
<dbReference type="PROSITE" id="PS50088">
    <property type="entry name" value="ANK_REPEAT"/>
    <property type="match status" value="4"/>
</dbReference>
<dbReference type="PRINTS" id="PR01415">
    <property type="entry name" value="ANKYRIN"/>
</dbReference>
<keyword evidence="4" id="KW-0472">Membrane</keyword>
<dbReference type="Gene3D" id="1.25.40.20">
    <property type="entry name" value="Ankyrin repeat-containing domain"/>
    <property type="match status" value="2"/>
</dbReference>